<keyword evidence="1" id="KW-0472">Membrane</keyword>
<protein>
    <submittedName>
        <fullName evidence="3">Uncharacterized protein</fullName>
    </submittedName>
</protein>
<organism evidence="2 3">
    <name type="scientific">Romanomermis culicivorax</name>
    <name type="common">Nematode worm</name>
    <dbReference type="NCBI Taxonomy" id="13658"/>
    <lineage>
        <taxon>Eukaryota</taxon>
        <taxon>Metazoa</taxon>
        <taxon>Ecdysozoa</taxon>
        <taxon>Nematoda</taxon>
        <taxon>Enoplea</taxon>
        <taxon>Dorylaimia</taxon>
        <taxon>Mermithida</taxon>
        <taxon>Mermithoidea</taxon>
        <taxon>Mermithidae</taxon>
        <taxon>Romanomermis</taxon>
    </lineage>
</organism>
<dbReference type="Proteomes" id="UP000887565">
    <property type="component" value="Unplaced"/>
</dbReference>
<evidence type="ECO:0000256" key="1">
    <source>
        <dbReference type="SAM" id="Phobius"/>
    </source>
</evidence>
<sequence length="164" mass="18573">MLKFQGVNQFEALVRRLPTAKPLMNVPGFNEYGKLNYMCGLHILVWTFFCAFVSMVLGLVVLIVGVFPMKDPRQSKRFFVIICITAEMIICLVPSTFCMVSFFVRQRILLLGYTLGQLFSGVGMIVVVIILGNTAISQSANCKPWRDRVTWKKGPAPTKKYPER</sequence>
<proteinExistence type="predicted"/>
<name>A0A915IHK6_ROMCU</name>
<feature type="transmembrane region" description="Helical" evidence="1">
    <location>
        <begin position="110"/>
        <end position="136"/>
    </location>
</feature>
<dbReference type="AlphaFoldDB" id="A0A915IHK6"/>
<feature type="transmembrane region" description="Helical" evidence="1">
    <location>
        <begin position="43"/>
        <end position="67"/>
    </location>
</feature>
<accession>A0A915IHK6</accession>
<keyword evidence="2" id="KW-1185">Reference proteome</keyword>
<reference evidence="3" key="1">
    <citation type="submission" date="2022-11" db="UniProtKB">
        <authorList>
            <consortium name="WormBaseParasite"/>
        </authorList>
    </citation>
    <scope>IDENTIFICATION</scope>
</reference>
<dbReference type="WBParaSite" id="nRc.2.0.1.t13289-RA">
    <property type="protein sequence ID" value="nRc.2.0.1.t13289-RA"/>
    <property type="gene ID" value="nRc.2.0.1.g13289"/>
</dbReference>
<keyword evidence="1" id="KW-1133">Transmembrane helix</keyword>
<keyword evidence="1" id="KW-0812">Transmembrane</keyword>
<evidence type="ECO:0000313" key="2">
    <source>
        <dbReference type="Proteomes" id="UP000887565"/>
    </source>
</evidence>
<evidence type="ECO:0000313" key="3">
    <source>
        <dbReference type="WBParaSite" id="nRc.2.0.1.t13289-RA"/>
    </source>
</evidence>
<feature type="transmembrane region" description="Helical" evidence="1">
    <location>
        <begin position="79"/>
        <end position="104"/>
    </location>
</feature>